<accession>A0ABP7LA77</accession>
<dbReference type="EMBL" id="BAABAJ010000001">
    <property type="protein sequence ID" value="GAA3896738.1"/>
    <property type="molecule type" value="Genomic_DNA"/>
</dbReference>
<gene>
    <name evidence="1" type="ORF">GCM10022244_03640</name>
</gene>
<name>A0ABP7LA77_9ACTN</name>
<keyword evidence="2" id="KW-1185">Reference proteome</keyword>
<dbReference type="RefSeq" id="WP_345278032.1">
    <property type="nucleotide sequence ID" value="NZ_BAABAJ010000001.1"/>
</dbReference>
<protein>
    <submittedName>
        <fullName evidence="1">Uncharacterized protein</fullName>
    </submittedName>
</protein>
<dbReference type="Proteomes" id="UP001501000">
    <property type="component" value="Unassembled WGS sequence"/>
</dbReference>
<proteinExistence type="predicted"/>
<reference evidence="2" key="1">
    <citation type="journal article" date="2019" name="Int. J. Syst. Evol. Microbiol.">
        <title>The Global Catalogue of Microorganisms (GCM) 10K type strain sequencing project: providing services to taxonomists for standard genome sequencing and annotation.</title>
        <authorList>
            <consortium name="The Broad Institute Genomics Platform"/>
            <consortium name="The Broad Institute Genome Sequencing Center for Infectious Disease"/>
            <person name="Wu L."/>
            <person name="Ma J."/>
        </authorList>
    </citation>
    <scope>NUCLEOTIDE SEQUENCE [LARGE SCALE GENOMIC DNA]</scope>
    <source>
        <strain evidence="2">JCM 16956</strain>
    </source>
</reference>
<sequence>MIISHQQLGTVLGLTLPHELDISTRAAAAAQVERLLLTYRPHIRSVLLTPPSTAHTPATLSVLARVRHLCEAHGLVLTVAEPAEAAPQTLSVAA</sequence>
<evidence type="ECO:0000313" key="1">
    <source>
        <dbReference type="EMBL" id="GAA3896738.1"/>
    </source>
</evidence>
<comment type="caution">
    <text evidence="1">The sequence shown here is derived from an EMBL/GenBank/DDBJ whole genome shotgun (WGS) entry which is preliminary data.</text>
</comment>
<evidence type="ECO:0000313" key="2">
    <source>
        <dbReference type="Proteomes" id="UP001501000"/>
    </source>
</evidence>
<organism evidence="1 2">
    <name type="scientific">Streptomyces gulbargensis</name>
    <dbReference type="NCBI Taxonomy" id="364901"/>
    <lineage>
        <taxon>Bacteria</taxon>
        <taxon>Bacillati</taxon>
        <taxon>Actinomycetota</taxon>
        <taxon>Actinomycetes</taxon>
        <taxon>Kitasatosporales</taxon>
        <taxon>Streptomycetaceae</taxon>
        <taxon>Streptomyces</taxon>
    </lineage>
</organism>